<feature type="domain" description="DUF7136" evidence="3">
    <location>
        <begin position="21"/>
        <end position="228"/>
    </location>
</feature>
<organism evidence="4 5">
    <name type="scientific">Triangularia verruculosa</name>
    <dbReference type="NCBI Taxonomy" id="2587418"/>
    <lineage>
        <taxon>Eukaryota</taxon>
        <taxon>Fungi</taxon>
        <taxon>Dikarya</taxon>
        <taxon>Ascomycota</taxon>
        <taxon>Pezizomycotina</taxon>
        <taxon>Sordariomycetes</taxon>
        <taxon>Sordariomycetidae</taxon>
        <taxon>Sordariales</taxon>
        <taxon>Podosporaceae</taxon>
        <taxon>Triangularia</taxon>
    </lineage>
</organism>
<dbReference type="Proteomes" id="UP001303160">
    <property type="component" value="Unassembled WGS sequence"/>
</dbReference>
<feature type="signal peptide" evidence="2">
    <location>
        <begin position="1"/>
        <end position="21"/>
    </location>
</feature>
<keyword evidence="5" id="KW-1185">Reference proteome</keyword>
<name>A0AAN7ASH8_9PEZI</name>
<reference evidence="4" key="1">
    <citation type="journal article" date="2023" name="Mol. Phylogenet. Evol.">
        <title>Genome-scale phylogeny and comparative genomics of the fungal order Sordariales.</title>
        <authorList>
            <person name="Hensen N."/>
            <person name="Bonometti L."/>
            <person name="Westerberg I."/>
            <person name="Brannstrom I.O."/>
            <person name="Guillou S."/>
            <person name="Cros-Aarteil S."/>
            <person name="Calhoun S."/>
            <person name="Haridas S."/>
            <person name="Kuo A."/>
            <person name="Mondo S."/>
            <person name="Pangilinan J."/>
            <person name="Riley R."/>
            <person name="LaButti K."/>
            <person name="Andreopoulos B."/>
            <person name="Lipzen A."/>
            <person name="Chen C."/>
            <person name="Yan M."/>
            <person name="Daum C."/>
            <person name="Ng V."/>
            <person name="Clum A."/>
            <person name="Steindorff A."/>
            <person name="Ohm R.A."/>
            <person name="Martin F."/>
            <person name="Silar P."/>
            <person name="Natvig D.O."/>
            <person name="Lalanne C."/>
            <person name="Gautier V."/>
            <person name="Ament-Velasquez S.L."/>
            <person name="Kruys A."/>
            <person name="Hutchinson M.I."/>
            <person name="Powell A.J."/>
            <person name="Barry K."/>
            <person name="Miller A.N."/>
            <person name="Grigoriev I.V."/>
            <person name="Debuchy R."/>
            <person name="Gladieux P."/>
            <person name="Hiltunen Thoren M."/>
            <person name="Johannesson H."/>
        </authorList>
    </citation>
    <scope>NUCLEOTIDE SEQUENCE</scope>
    <source>
        <strain evidence="4">CBS 315.58</strain>
    </source>
</reference>
<gene>
    <name evidence="4" type="ORF">QBC40DRAFT_288050</name>
</gene>
<accession>A0AAN7ASH8</accession>
<feature type="chain" id="PRO_5042982359" description="DUF7136 domain-containing protein" evidence="2">
    <location>
        <begin position="22"/>
        <end position="263"/>
    </location>
</feature>
<protein>
    <recommendedName>
        <fullName evidence="3">DUF7136 domain-containing protein</fullName>
    </recommendedName>
</protein>
<dbReference type="EMBL" id="MU863996">
    <property type="protein sequence ID" value="KAK4195985.1"/>
    <property type="molecule type" value="Genomic_DNA"/>
</dbReference>
<comment type="caution">
    <text evidence="4">The sequence shown here is derived from an EMBL/GenBank/DDBJ whole genome shotgun (WGS) entry which is preliminary data.</text>
</comment>
<evidence type="ECO:0000256" key="2">
    <source>
        <dbReference type="SAM" id="SignalP"/>
    </source>
</evidence>
<reference evidence="4" key="2">
    <citation type="submission" date="2023-05" db="EMBL/GenBank/DDBJ databases">
        <authorList>
            <consortium name="Lawrence Berkeley National Laboratory"/>
            <person name="Steindorff A."/>
            <person name="Hensen N."/>
            <person name="Bonometti L."/>
            <person name="Westerberg I."/>
            <person name="Brannstrom I.O."/>
            <person name="Guillou S."/>
            <person name="Cros-Aarteil S."/>
            <person name="Calhoun S."/>
            <person name="Haridas S."/>
            <person name="Kuo A."/>
            <person name="Mondo S."/>
            <person name="Pangilinan J."/>
            <person name="Riley R."/>
            <person name="Labutti K."/>
            <person name="Andreopoulos B."/>
            <person name="Lipzen A."/>
            <person name="Chen C."/>
            <person name="Yanf M."/>
            <person name="Daum C."/>
            <person name="Ng V."/>
            <person name="Clum A."/>
            <person name="Ohm R."/>
            <person name="Martin F."/>
            <person name="Silar P."/>
            <person name="Natvig D."/>
            <person name="Lalanne C."/>
            <person name="Gautier V."/>
            <person name="Ament-Velasquez S.L."/>
            <person name="Kruys A."/>
            <person name="Hutchinson M.I."/>
            <person name="Powell A.J."/>
            <person name="Barry K."/>
            <person name="Miller A.N."/>
            <person name="Grigoriev I.V."/>
            <person name="Debuchy R."/>
            <person name="Gladieux P."/>
            <person name="Thoren M.H."/>
            <person name="Johannesson H."/>
        </authorList>
    </citation>
    <scope>NUCLEOTIDE SEQUENCE</scope>
    <source>
        <strain evidence="4">CBS 315.58</strain>
    </source>
</reference>
<evidence type="ECO:0000313" key="4">
    <source>
        <dbReference type="EMBL" id="KAK4195985.1"/>
    </source>
</evidence>
<feature type="transmembrane region" description="Helical" evidence="1">
    <location>
        <begin position="242"/>
        <end position="262"/>
    </location>
</feature>
<keyword evidence="1" id="KW-0812">Transmembrane</keyword>
<dbReference type="Pfam" id="PF23584">
    <property type="entry name" value="DUF7136"/>
    <property type="match status" value="1"/>
</dbReference>
<keyword evidence="1" id="KW-1133">Transmembrane helix</keyword>
<evidence type="ECO:0000313" key="5">
    <source>
        <dbReference type="Proteomes" id="UP001303160"/>
    </source>
</evidence>
<keyword evidence="1" id="KW-0472">Membrane</keyword>
<dbReference type="InterPro" id="IPR055560">
    <property type="entry name" value="DUF7136"/>
</dbReference>
<keyword evidence="2" id="KW-0732">Signal</keyword>
<sequence length="263" mass="28947">MHFLVWTFWSLVGLFGTTAQASSMMQIDLVFPRNETYTTDERMPVVFSIRNAQLGPLLQPSIEYKVRNRSDLGQDGPSNNHLFLNTNWTDHEPYFAYTFINMTAEGTFQMFWASSWAFCNQTGDRTKLVRDHAAELLSFTIKKDAPATNLLDLTPSVHSCNTSPGVSISISNTTAVQPFPNRGSCALMDPFNPVGVSLDPCGVTIDKSTAQRIQDDQRERLCSVLNPNRPADCTEKKNAAQLGGTAGIGCLAVFVVMAGLLLA</sequence>
<evidence type="ECO:0000259" key="3">
    <source>
        <dbReference type="Pfam" id="PF23584"/>
    </source>
</evidence>
<dbReference type="AlphaFoldDB" id="A0AAN7ASH8"/>
<evidence type="ECO:0000256" key="1">
    <source>
        <dbReference type="SAM" id="Phobius"/>
    </source>
</evidence>
<proteinExistence type="predicted"/>